<dbReference type="PANTHER" id="PTHR41878">
    <property type="entry name" value="LEXA REPRESSOR-RELATED"/>
    <property type="match status" value="1"/>
</dbReference>
<keyword evidence="3" id="KW-1185">Reference proteome</keyword>
<reference evidence="2" key="1">
    <citation type="submission" date="2022-09" db="EMBL/GenBank/DDBJ databases">
        <title>Tahibacter sp. nov., isolated from a fresh water.</title>
        <authorList>
            <person name="Baek J.H."/>
            <person name="Lee J.K."/>
            <person name="Kim J.M."/>
            <person name="Jeon C.O."/>
        </authorList>
    </citation>
    <scope>NUCLEOTIDE SEQUENCE</scope>
    <source>
        <strain evidence="2">W38</strain>
    </source>
</reference>
<evidence type="ECO:0000259" key="1">
    <source>
        <dbReference type="Pfam" id="PF07929"/>
    </source>
</evidence>
<evidence type="ECO:0000313" key="2">
    <source>
        <dbReference type="EMBL" id="UXI70312.1"/>
    </source>
</evidence>
<dbReference type="Gene3D" id="3.10.290.30">
    <property type="entry name" value="MM3350-like"/>
    <property type="match status" value="1"/>
</dbReference>
<dbReference type="PANTHER" id="PTHR41878:SF1">
    <property type="entry name" value="TNPR PROTEIN"/>
    <property type="match status" value="1"/>
</dbReference>
<proteinExistence type="predicted"/>
<dbReference type="Pfam" id="PF07929">
    <property type="entry name" value="PRiA4_ORF3"/>
    <property type="match status" value="1"/>
</dbReference>
<evidence type="ECO:0000313" key="3">
    <source>
        <dbReference type="Proteomes" id="UP001064632"/>
    </source>
</evidence>
<gene>
    <name evidence="2" type="ORF">N4264_11945</name>
</gene>
<dbReference type="RefSeq" id="WP_261697262.1">
    <property type="nucleotide sequence ID" value="NZ_CP104694.1"/>
</dbReference>
<dbReference type="EMBL" id="CP104694">
    <property type="protein sequence ID" value="UXI70312.1"/>
    <property type="molecule type" value="Genomic_DNA"/>
</dbReference>
<dbReference type="InterPro" id="IPR024047">
    <property type="entry name" value="MM3350-like_sf"/>
</dbReference>
<accession>A0ABY6BLG0</accession>
<dbReference type="SUPFAM" id="SSF159941">
    <property type="entry name" value="MM3350-like"/>
    <property type="match status" value="1"/>
</dbReference>
<protein>
    <submittedName>
        <fullName evidence="2">Plasmid pRiA4b ORF-3 family protein</fullName>
    </submittedName>
</protein>
<sequence length="181" mass="20486">MAHLRVELRHVDPLVWREFVVPVSVTLRKLHQILLTVMGWSGGHLHLFTAGHDQYGVPDPDFDGDDVLDEARVRLSTLIRHRKTFTYLYDFGDGWEHKITVKRVTPAIGPCPHPFFLVGENACPPEDIGGPPGYSHFLTVMASPDHESHQEMVEWHGALFDPKHFDAEAVGSALRAFTFRT</sequence>
<dbReference type="Proteomes" id="UP001064632">
    <property type="component" value="Chromosome"/>
</dbReference>
<organism evidence="2 3">
    <name type="scientific">Tahibacter amnicola</name>
    <dbReference type="NCBI Taxonomy" id="2976241"/>
    <lineage>
        <taxon>Bacteria</taxon>
        <taxon>Pseudomonadati</taxon>
        <taxon>Pseudomonadota</taxon>
        <taxon>Gammaproteobacteria</taxon>
        <taxon>Lysobacterales</taxon>
        <taxon>Rhodanobacteraceae</taxon>
        <taxon>Tahibacter</taxon>
    </lineage>
</organism>
<dbReference type="InterPro" id="IPR012912">
    <property type="entry name" value="Plasmid_pRiA4b_Orf3-like"/>
</dbReference>
<feature type="domain" description="Plasmid pRiA4b Orf3-like" evidence="1">
    <location>
        <begin position="3"/>
        <end position="168"/>
    </location>
</feature>
<name>A0ABY6BLG0_9GAMM</name>